<sequence length="176" mass="19418">MSKVLVIDTSMLCCWLRVPGKETCGTTEDKWDYPRVDEKIQQELRTGSTTLVLPLATILETGNHIAQSAGGDRYNIAKGLAELMMKAADGLSPWAAFTDQSILWGTEGLKQLAEKLPMMASQSISIGDATITAVADHYAKARYHVEIFTGDAGLKAYEPTTETQQQLTQNTPRRRR</sequence>
<dbReference type="OrthoDB" id="158697at2"/>
<reference evidence="1 2" key="1">
    <citation type="submission" date="2018-05" db="EMBL/GenBank/DDBJ databases">
        <title>Genomic Encyclopedia of Type Strains, Phase IV (KMG-IV): sequencing the most valuable type-strain genomes for metagenomic binning, comparative biology and taxonomic classification.</title>
        <authorList>
            <person name="Goeker M."/>
        </authorList>
    </citation>
    <scope>NUCLEOTIDE SEQUENCE [LARGE SCALE GENOMIC DNA]</scope>
    <source>
        <strain evidence="1 2">DSM 18773</strain>
    </source>
</reference>
<protein>
    <recommendedName>
        <fullName evidence="3">PIN domain-containing protein</fullName>
    </recommendedName>
</protein>
<accession>A0A316DB31</accession>
<organism evidence="1 2">
    <name type="scientific">Tumebacillus permanentifrigoris</name>
    <dbReference type="NCBI Taxonomy" id="378543"/>
    <lineage>
        <taxon>Bacteria</taxon>
        <taxon>Bacillati</taxon>
        <taxon>Bacillota</taxon>
        <taxon>Bacilli</taxon>
        <taxon>Bacillales</taxon>
        <taxon>Alicyclobacillaceae</taxon>
        <taxon>Tumebacillus</taxon>
    </lineage>
</organism>
<dbReference type="RefSeq" id="WP_109687121.1">
    <property type="nucleotide sequence ID" value="NZ_QGGL01000004.1"/>
</dbReference>
<comment type="caution">
    <text evidence="1">The sequence shown here is derived from an EMBL/GenBank/DDBJ whole genome shotgun (WGS) entry which is preliminary data.</text>
</comment>
<proteinExistence type="predicted"/>
<keyword evidence="2" id="KW-1185">Reference proteome</keyword>
<evidence type="ECO:0000313" key="1">
    <source>
        <dbReference type="EMBL" id="PWK14815.1"/>
    </source>
</evidence>
<dbReference type="EMBL" id="QGGL01000004">
    <property type="protein sequence ID" value="PWK14815.1"/>
    <property type="molecule type" value="Genomic_DNA"/>
</dbReference>
<evidence type="ECO:0000313" key="2">
    <source>
        <dbReference type="Proteomes" id="UP000245634"/>
    </source>
</evidence>
<dbReference type="Proteomes" id="UP000245634">
    <property type="component" value="Unassembled WGS sequence"/>
</dbReference>
<dbReference type="AlphaFoldDB" id="A0A316DB31"/>
<evidence type="ECO:0008006" key="3">
    <source>
        <dbReference type="Google" id="ProtNLM"/>
    </source>
</evidence>
<name>A0A316DB31_9BACL</name>
<gene>
    <name evidence="1" type="ORF">C7459_10412</name>
</gene>